<feature type="transmembrane region" description="Helical" evidence="8">
    <location>
        <begin position="604"/>
        <end position="626"/>
    </location>
</feature>
<reference evidence="9" key="1">
    <citation type="submission" date="2019-11" db="EMBL/GenBank/DDBJ databases">
        <title>Leishmania tarentolae CDS.</title>
        <authorList>
            <person name="Goto Y."/>
            <person name="Yamagishi J."/>
        </authorList>
    </citation>
    <scope>NUCLEOTIDE SEQUENCE [LARGE SCALE GENOMIC DNA]</scope>
    <source>
        <strain evidence="9">Parrot Tar II</strain>
    </source>
</reference>
<dbReference type="Pfam" id="PF03092">
    <property type="entry name" value="BT1"/>
    <property type="match status" value="1"/>
</dbReference>
<feature type="transmembrane region" description="Helical" evidence="8">
    <location>
        <begin position="673"/>
        <end position="693"/>
    </location>
</feature>
<dbReference type="EMBL" id="BLBS01000011">
    <property type="protein sequence ID" value="GET86460.1"/>
    <property type="molecule type" value="Genomic_DNA"/>
</dbReference>
<dbReference type="InterPro" id="IPR004324">
    <property type="entry name" value="FBT"/>
</dbReference>
<feature type="transmembrane region" description="Helical" evidence="8">
    <location>
        <begin position="740"/>
        <end position="758"/>
    </location>
</feature>
<comment type="subcellular location">
    <subcellularLocation>
        <location evidence="1">Membrane</location>
        <topology evidence="1">Multi-pass membrane protein</topology>
    </subcellularLocation>
</comment>
<evidence type="ECO:0000256" key="3">
    <source>
        <dbReference type="ARBA" id="ARBA00022448"/>
    </source>
</evidence>
<dbReference type="Gene3D" id="1.20.1250.20">
    <property type="entry name" value="MFS general substrate transporter like domains"/>
    <property type="match status" value="1"/>
</dbReference>
<dbReference type="SUPFAM" id="SSF103473">
    <property type="entry name" value="MFS general substrate transporter"/>
    <property type="match status" value="1"/>
</dbReference>
<evidence type="ECO:0000256" key="5">
    <source>
        <dbReference type="ARBA" id="ARBA00022989"/>
    </source>
</evidence>
<comment type="caution">
    <text evidence="9">The sequence shown here is derived from an EMBL/GenBank/DDBJ whole genome shotgun (WGS) entry which is preliminary data.</text>
</comment>
<dbReference type="VEuPathDB" id="TriTrypDB:LtaPh_1004101"/>
<feature type="region of interest" description="Disordered" evidence="7">
    <location>
        <begin position="132"/>
        <end position="216"/>
    </location>
</feature>
<dbReference type="AlphaFoldDB" id="A0A640K9Z5"/>
<comment type="similarity">
    <text evidence="2">Belongs to the major facilitator superfamily. Folate-biopterin transporter (TC 2.A.71) family.</text>
</comment>
<evidence type="ECO:0000256" key="2">
    <source>
        <dbReference type="ARBA" id="ARBA00007015"/>
    </source>
</evidence>
<feature type="transmembrane region" description="Helical" evidence="8">
    <location>
        <begin position="812"/>
        <end position="832"/>
    </location>
</feature>
<feature type="compositionally biased region" description="Basic and acidic residues" evidence="7">
    <location>
        <begin position="880"/>
        <end position="891"/>
    </location>
</feature>
<keyword evidence="5 8" id="KW-1133">Transmembrane helix</keyword>
<evidence type="ECO:0000313" key="10">
    <source>
        <dbReference type="Proteomes" id="UP000419144"/>
    </source>
</evidence>
<keyword evidence="6 8" id="KW-0472">Membrane</keyword>
<keyword evidence="4 8" id="KW-0812">Transmembrane</keyword>
<feature type="compositionally biased region" description="Basic and acidic residues" evidence="7">
    <location>
        <begin position="176"/>
        <end position="193"/>
    </location>
</feature>
<dbReference type="CDD" id="cd17484">
    <property type="entry name" value="MFS_FBT"/>
    <property type="match status" value="1"/>
</dbReference>
<dbReference type="InterPro" id="IPR039309">
    <property type="entry name" value="BT1"/>
</dbReference>
<feature type="transmembrane region" description="Helical" evidence="8">
    <location>
        <begin position="770"/>
        <end position="792"/>
    </location>
</feature>
<keyword evidence="10" id="KW-1185">Reference proteome</keyword>
<evidence type="ECO:0000313" key="9">
    <source>
        <dbReference type="EMBL" id="GET86460.1"/>
    </source>
</evidence>
<dbReference type="OrthoDB" id="754047at2759"/>
<gene>
    <name evidence="9" type="ORF">LtaPh_1004101</name>
</gene>
<evidence type="ECO:0000256" key="4">
    <source>
        <dbReference type="ARBA" id="ARBA00022692"/>
    </source>
</evidence>
<sequence>MVVPAYHVCVPPCPPPSCPLRPASCLLRLPSPSPSRYYVFFCSSSPFHHPLRVPLSHTRPYPYPHTHQRDDIDRPIPLIVRFAVSFFFLRAVLAWPFPCVLRIVFLPTAAGIHFPLPVAHLLRAIGSLFPHRPSHFAPPPPPQKKKRERNDPTSHRSHHRSPSPSIRGAAAMYSPSDERMQDDFKYGSPREPKQGATAAAAQRKSTSDDMQSRADEKTPLIHPDAASLFAKCPWTRQVPIFSEAAEGYGPKVVVSLAMCYFLCKGIADQLISYSRQPMFMSRFGIDGQRYQRLAGISMMGWSIKAFTAMLCDGFAFLGYTKRWYMFISCVGGAVFALLFGLLPAKPSSADVAAAFVFLCSYGKANVDILSQGHYSRLMRQNPQPGPALVSWIWVFIMAGAIVAAAVQGPLSDQGKQQVGVFISAALQLITCVFFLFNWYGEKKNRVERLADAALLYEEMQKERVKLGLLPAKDNSGLSGGKGNVKVPANEARNGAAVDQKCSHQENVVSDEEGMQELVQRQREALEEEIRSDALVQGEDEDEELADEAYVPYEVPHPVPCLFGLFEMNKEVIIRNWKVFVYSVVMTCAVVAMTCGSILADTLGLLIICVVISTICCATSFWAMPLVIAKANIFGYLQMTVYLQLPGALDSFYLADAECLPDGPKFSYTFYNTVGAVIGNIGGLVGVTAFNYIFSKHSYRLTFCITTIVQIIASVFDIIMVKRWNVYIGIPDHAMYLCGDSIVYQVCYMLAWMPMIVLLSRLCPRGSESVVYALMAGFSNLGQTTSSSIGAIIMEYGWGITTTPPCNFDNVPWLLLVGHMLLPLLVLPLTLLLPRARICDDLDIDGKAIDAVVTHKVAADAALTEEPLEEKTSSLEAAALAREDSQAERKGS</sequence>
<dbReference type="InterPro" id="IPR036259">
    <property type="entry name" value="MFS_trans_sf"/>
</dbReference>
<evidence type="ECO:0000256" key="8">
    <source>
        <dbReference type="SAM" id="Phobius"/>
    </source>
</evidence>
<feature type="transmembrane region" description="Helical" evidence="8">
    <location>
        <begin position="323"/>
        <end position="342"/>
    </location>
</feature>
<keyword evidence="3" id="KW-0813">Transport</keyword>
<protein>
    <submittedName>
        <fullName evidence="9">Folate/biopterin transporter, putative</fullName>
    </submittedName>
</protein>
<accession>A0A640K9Z5</accession>
<dbReference type="PANTHER" id="PTHR31585:SF51">
    <property type="entry name" value="TRANSPORTER, PUTATIVE-RELATED"/>
    <property type="match status" value="1"/>
</dbReference>
<dbReference type="GO" id="GO:0016020">
    <property type="term" value="C:membrane"/>
    <property type="evidence" value="ECO:0007669"/>
    <property type="project" value="UniProtKB-SubCell"/>
</dbReference>
<dbReference type="Proteomes" id="UP000419144">
    <property type="component" value="Unassembled WGS sequence"/>
</dbReference>
<organism evidence="9 10">
    <name type="scientific">Leishmania tarentolae</name>
    <name type="common">Sauroleishmania tarentolae</name>
    <dbReference type="NCBI Taxonomy" id="5689"/>
    <lineage>
        <taxon>Eukaryota</taxon>
        <taxon>Discoba</taxon>
        <taxon>Euglenozoa</taxon>
        <taxon>Kinetoplastea</taxon>
        <taxon>Metakinetoplastina</taxon>
        <taxon>Trypanosomatida</taxon>
        <taxon>Trypanosomatidae</taxon>
        <taxon>Leishmaniinae</taxon>
        <taxon>Leishmania</taxon>
        <taxon>lizard Leishmania</taxon>
    </lineage>
</organism>
<proteinExistence type="inferred from homology"/>
<dbReference type="NCBIfam" id="TIGR00788">
    <property type="entry name" value="fbt"/>
    <property type="match status" value="1"/>
</dbReference>
<feature type="region of interest" description="Disordered" evidence="7">
    <location>
        <begin position="867"/>
        <end position="891"/>
    </location>
</feature>
<feature type="transmembrane region" description="Helical" evidence="8">
    <location>
        <begin position="700"/>
        <end position="720"/>
    </location>
</feature>
<feature type="transmembrane region" description="Helical" evidence="8">
    <location>
        <begin position="578"/>
        <end position="598"/>
    </location>
</feature>
<feature type="transmembrane region" description="Helical" evidence="8">
    <location>
        <begin position="385"/>
        <end position="406"/>
    </location>
</feature>
<dbReference type="PANTHER" id="PTHR31585">
    <property type="entry name" value="FOLATE-BIOPTERIN TRANSPORTER 1, CHLOROPLASTIC"/>
    <property type="match status" value="1"/>
</dbReference>
<evidence type="ECO:0000256" key="1">
    <source>
        <dbReference type="ARBA" id="ARBA00004141"/>
    </source>
</evidence>
<name>A0A640K9Z5_LEITA</name>
<evidence type="ECO:0000256" key="6">
    <source>
        <dbReference type="ARBA" id="ARBA00023136"/>
    </source>
</evidence>
<feature type="transmembrane region" description="Helical" evidence="8">
    <location>
        <begin position="633"/>
        <end position="653"/>
    </location>
</feature>
<evidence type="ECO:0000256" key="7">
    <source>
        <dbReference type="SAM" id="MobiDB-lite"/>
    </source>
</evidence>
<feature type="compositionally biased region" description="Basic and acidic residues" evidence="7">
    <location>
        <begin position="205"/>
        <end position="216"/>
    </location>
</feature>
<feature type="transmembrane region" description="Helical" evidence="8">
    <location>
        <begin position="418"/>
        <end position="439"/>
    </location>
</feature>